<evidence type="ECO:0000256" key="12">
    <source>
        <dbReference type="ARBA" id="ARBA00023012"/>
    </source>
</evidence>
<dbReference type="SMART" id="SM00388">
    <property type="entry name" value="HisKA"/>
    <property type="match status" value="1"/>
</dbReference>
<dbReference type="Pfam" id="PF00672">
    <property type="entry name" value="HAMP"/>
    <property type="match status" value="1"/>
</dbReference>
<evidence type="ECO:0000256" key="3">
    <source>
        <dbReference type="ARBA" id="ARBA00012438"/>
    </source>
</evidence>
<dbReference type="GO" id="GO:0005524">
    <property type="term" value="F:ATP binding"/>
    <property type="evidence" value="ECO:0007669"/>
    <property type="project" value="UniProtKB-KW"/>
</dbReference>
<dbReference type="PANTHER" id="PTHR45436:SF5">
    <property type="entry name" value="SENSOR HISTIDINE KINASE TRCS"/>
    <property type="match status" value="1"/>
</dbReference>
<comment type="catalytic activity">
    <reaction evidence="1">
        <text>ATP + protein L-histidine = ADP + protein N-phospho-L-histidine.</text>
        <dbReference type="EC" id="2.7.13.3"/>
    </reaction>
</comment>
<proteinExistence type="predicted"/>
<dbReference type="GO" id="GO:0005886">
    <property type="term" value="C:plasma membrane"/>
    <property type="evidence" value="ECO:0007669"/>
    <property type="project" value="UniProtKB-SubCell"/>
</dbReference>
<dbReference type="RefSeq" id="WP_188633857.1">
    <property type="nucleotide sequence ID" value="NZ_BMNQ01000057.1"/>
</dbReference>
<comment type="subcellular location">
    <subcellularLocation>
        <location evidence="2">Cell membrane</location>
        <topology evidence="2">Multi-pass membrane protein</topology>
    </subcellularLocation>
</comment>
<dbReference type="Gene3D" id="6.10.340.10">
    <property type="match status" value="1"/>
</dbReference>
<evidence type="ECO:0000256" key="7">
    <source>
        <dbReference type="ARBA" id="ARBA00022692"/>
    </source>
</evidence>
<dbReference type="InterPro" id="IPR004358">
    <property type="entry name" value="Sig_transdc_His_kin-like_C"/>
</dbReference>
<organism evidence="17 18">
    <name type="scientific">Lentibacillus kapialis</name>
    <dbReference type="NCBI Taxonomy" id="340214"/>
    <lineage>
        <taxon>Bacteria</taxon>
        <taxon>Bacillati</taxon>
        <taxon>Bacillota</taxon>
        <taxon>Bacilli</taxon>
        <taxon>Bacillales</taxon>
        <taxon>Bacillaceae</taxon>
        <taxon>Lentibacillus</taxon>
    </lineage>
</organism>
<feature type="transmembrane region" description="Helical" evidence="14">
    <location>
        <begin position="9"/>
        <end position="32"/>
    </location>
</feature>
<accession>A0A917Q172</accession>
<keyword evidence="4" id="KW-1003">Cell membrane</keyword>
<keyword evidence="8" id="KW-0547">Nucleotide-binding</keyword>
<feature type="transmembrane region" description="Helical" evidence="14">
    <location>
        <begin position="160"/>
        <end position="178"/>
    </location>
</feature>
<evidence type="ECO:0000259" key="16">
    <source>
        <dbReference type="PROSITE" id="PS50885"/>
    </source>
</evidence>
<dbReference type="PANTHER" id="PTHR45436">
    <property type="entry name" value="SENSOR HISTIDINE KINASE YKOH"/>
    <property type="match status" value="1"/>
</dbReference>
<dbReference type="InterPro" id="IPR003661">
    <property type="entry name" value="HisK_dim/P_dom"/>
</dbReference>
<dbReference type="Proteomes" id="UP000658382">
    <property type="component" value="Unassembled WGS sequence"/>
</dbReference>
<reference evidence="17" key="2">
    <citation type="submission" date="2020-09" db="EMBL/GenBank/DDBJ databases">
        <authorList>
            <person name="Sun Q."/>
            <person name="Ohkuma M."/>
        </authorList>
    </citation>
    <scope>NUCLEOTIDE SEQUENCE</scope>
    <source>
        <strain evidence="17">JCM 12580</strain>
    </source>
</reference>
<dbReference type="PROSITE" id="PS50885">
    <property type="entry name" value="HAMP"/>
    <property type="match status" value="1"/>
</dbReference>
<evidence type="ECO:0000256" key="8">
    <source>
        <dbReference type="ARBA" id="ARBA00022741"/>
    </source>
</evidence>
<dbReference type="InterPro" id="IPR050428">
    <property type="entry name" value="TCS_sensor_his_kinase"/>
</dbReference>
<keyword evidence="7 14" id="KW-0812">Transmembrane</keyword>
<keyword evidence="5" id="KW-0597">Phosphoprotein</keyword>
<dbReference type="SUPFAM" id="SSF47384">
    <property type="entry name" value="Homodimeric domain of signal transducing histidine kinase"/>
    <property type="match status" value="1"/>
</dbReference>
<keyword evidence="11 14" id="KW-1133">Transmembrane helix</keyword>
<dbReference type="InterPro" id="IPR036890">
    <property type="entry name" value="HATPase_C_sf"/>
</dbReference>
<dbReference type="EMBL" id="BMNQ01000057">
    <property type="protein sequence ID" value="GGK05057.1"/>
    <property type="molecule type" value="Genomic_DNA"/>
</dbReference>
<dbReference type="Pfam" id="PF02518">
    <property type="entry name" value="HATPase_c"/>
    <property type="match status" value="1"/>
</dbReference>
<feature type="domain" description="HAMP" evidence="16">
    <location>
        <begin position="180"/>
        <end position="233"/>
    </location>
</feature>
<evidence type="ECO:0000313" key="17">
    <source>
        <dbReference type="EMBL" id="GGK05057.1"/>
    </source>
</evidence>
<dbReference type="EC" id="2.7.13.3" evidence="3"/>
<dbReference type="InterPro" id="IPR036097">
    <property type="entry name" value="HisK_dim/P_sf"/>
</dbReference>
<sequence>MQLTFRSKIFVFFLIVSLSGVFLTSFSIFFGVENQFSNYLRESREQNIDLIREEATNQYMKNDELVNQQLSDLMHEQAMTENLFYKIYDNKENLLIDTTTMLKMMDGMGMHERASADAEYASNMYPLQVDGREVGSIQVVYPVELVGAEVSFLDSIKRNIVIAVLVIVLLSIVFSLLFSRQLTSGFHQLTQAIQQLRQHNWRARVPLEKLTHEMKPLGESFNQLAATLSKEEKLRKQFTADFAHELRTPLSTLRSQLEAYQDGIWEPTPKRLQQSHAELMRLVRLINELEKLIAVENPQLQLKMTAIEAGEIAGALERQFTSLFQEKGIGLYIDKPEKEYWFNGDRDKVIQILTNIINNALQYTPAGKNVTLTIAETDKQVHFQVKDEGNGIGKEDLPYLFERFYRGDKSRDTKTGGIGIGLSIVKALVDAHQGDIHVESEEGAGTMVTVSFRR</sequence>
<keyword evidence="13 14" id="KW-0472">Membrane</keyword>
<keyword evidence="9 17" id="KW-0418">Kinase</keyword>
<dbReference type="InterPro" id="IPR003660">
    <property type="entry name" value="HAMP_dom"/>
</dbReference>
<comment type="caution">
    <text evidence="17">The sequence shown here is derived from an EMBL/GenBank/DDBJ whole genome shotgun (WGS) entry which is preliminary data.</text>
</comment>
<evidence type="ECO:0000256" key="10">
    <source>
        <dbReference type="ARBA" id="ARBA00022840"/>
    </source>
</evidence>
<evidence type="ECO:0000256" key="9">
    <source>
        <dbReference type="ARBA" id="ARBA00022777"/>
    </source>
</evidence>
<dbReference type="Pfam" id="PF00512">
    <property type="entry name" value="HisKA"/>
    <property type="match status" value="1"/>
</dbReference>
<dbReference type="SMART" id="SM00387">
    <property type="entry name" value="HATPase_c"/>
    <property type="match status" value="1"/>
</dbReference>
<evidence type="ECO:0000256" key="13">
    <source>
        <dbReference type="ARBA" id="ARBA00023136"/>
    </source>
</evidence>
<name>A0A917Q172_9BACI</name>
<evidence type="ECO:0000256" key="4">
    <source>
        <dbReference type="ARBA" id="ARBA00022475"/>
    </source>
</evidence>
<reference evidence="17" key="1">
    <citation type="journal article" date="2014" name="Int. J. Syst. Evol. Microbiol.">
        <title>Complete genome sequence of Corynebacterium casei LMG S-19264T (=DSM 44701T), isolated from a smear-ripened cheese.</title>
        <authorList>
            <consortium name="US DOE Joint Genome Institute (JGI-PGF)"/>
            <person name="Walter F."/>
            <person name="Albersmeier A."/>
            <person name="Kalinowski J."/>
            <person name="Ruckert C."/>
        </authorList>
    </citation>
    <scope>NUCLEOTIDE SEQUENCE</scope>
    <source>
        <strain evidence="17">JCM 12580</strain>
    </source>
</reference>
<evidence type="ECO:0000256" key="5">
    <source>
        <dbReference type="ARBA" id="ARBA00022553"/>
    </source>
</evidence>
<evidence type="ECO:0000256" key="6">
    <source>
        <dbReference type="ARBA" id="ARBA00022679"/>
    </source>
</evidence>
<keyword evidence="18" id="KW-1185">Reference proteome</keyword>
<gene>
    <name evidence="17" type="ORF">GCM10007063_29300</name>
</gene>
<evidence type="ECO:0000256" key="11">
    <source>
        <dbReference type="ARBA" id="ARBA00022989"/>
    </source>
</evidence>
<dbReference type="PROSITE" id="PS50109">
    <property type="entry name" value="HIS_KIN"/>
    <property type="match status" value="1"/>
</dbReference>
<keyword evidence="12" id="KW-0902">Two-component regulatory system</keyword>
<dbReference type="Gene3D" id="3.30.565.10">
    <property type="entry name" value="Histidine kinase-like ATPase, C-terminal domain"/>
    <property type="match status" value="1"/>
</dbReference>
<dbReference type="PRINTS" id="PR00344">
    <property type="entry name" value="BCTRLSENSOR"/>
</dbReference>
<dbReference type="FunFam" id="3.30.565.10:FF:000006">
    <property type="entry name" value="Sensor histidine kinase WalK"/>
    <property type="match status" value="1"/>
</dbReference>
<feature type="domain" description="Histidine kinase" evidence="15">
    <location>
        <begin position="241"/>
        <end position="454"/>
    </location>
</feature>
<dbReference type="AlphaFoldDB" id="A0A917Q172"/>
<dbReference type="Gene3D" id="1.10.287.130">
    <property type="match status" value="1"/>
</dbReference>
<protein>
    <recommendedName>
        <fullName evidence="3">histidine kinase</fullName>
        <ecNumber evidence="3">2.7.13.3</ecNumber>
    </recommendedName>
</protein>
<dbReference type="CDD" id="cd00075">
    <property type="entry name" value="HATPase"/>
    <property type="match status" value="1"/>
</dbReference>
<dbReference type="InterPro" id="IPR003594">
    <property type="entry name" value="HATPase_dom"/>
</dbReference>
<keyword evidence="6" id="KW-0808">Transferase</keyword>
<evidence type="ECO:0000313" key="18">
    <source>
        <dbReference type="Proteomes" id="UP000658382"/>
    </source>
</evidence>
<keyword evidence="10" id="KW-0067">ATP-binding</keyword>
<dbReference type="GO" id="GO:0000155">
    <property type="term" value="F:phosphorelay sensor kinase activity"/>
    <property type="evidence" value="ECO:0007669"/>
    <property type="project" value="InterPro"/>
</dbReference>
<dbReference type="InterPro" id="IPR005467">
    <property type="entry name" value="His_kinase_dom"/>
</dbReference>
<dbReference type="SUPFAM" id="SSF55874">
    <property type="entry name" value="ATPase domain of HSP90 chaperone/DNA topoisomerase II/histidine kinase"/>
    <property type="match status" value="1"/>
</dbReference>
<evidence type="ECO:0000256" key="2">
    <source>
        <dbReference type="ARBA" id="ARBA00004651"/>
    </source>
</evidence>
<evidence type="ECO:0000259" key="15">
    <source>
        <dbReference type="PROSITE" id="PS50109"/>
    </source>
</evidence>
<evidence type="ECO:0000256" key="14">
    <source>
        <dbReference type="SAM" id="Phobius"/>
    </source>
</evidence>
<dbReference type="CDD" id="cd00082">
    <property type="entry name" value="HisKA"/>
    <property type="match status" value="1"/>
</dbReference>
<evidence type="ECO:0000256" key="1">
    <source>
        <dbReference type="ARBA" id="ARBA00000085"/>
    </source>
</evidence>